<keyword evidence="1 4" id="KW-0597">Phosphoprotein</keyword>
<dbReference type="InterPro" id="IPR001867">
    <property type="entry name" value="OmpR/PhoB-type_DNA-bd"/>
</dbReference>
<evidence type="ECO:0000256" key="3">
    <source>
        <dbReference type="ARBA" id="ARBA00023125"/>
    </source>
</evidence>
<proteinExistence type="predicted"/>
<keyword evidence="9" id="KW-1185">Reference proteome</keyword>
<dbReference type="PANTHER" id="PTHR48111">
    <property type="entry name" value="REGULATOR OF RPOS"/>
    <property type="match status" value="1"/>
</dbReference>
<dbReference type="SMART" id="SM00862">
    <property type="entry name" value="Trans_reg_C"/>
    <property type="match status" value="1"/>
</dbReference>
<dbReference type="PROSITE" id="PS51755">
    <property type="entry name" value="OMPR_PHOB"/>
    <property type="match status" value="1"/>
</dbReference>
<feature type="domain" description="Response regulatory" evidence="6">
    <location>
        <begin position="1"/>
        <end position="116"/>
    </location>
</feature>
<reference evidence="9" key="1">
    <citation type="journal article" date="2019" name="Int. J. Syst. Evol. Microbiol.">
        <title>The Global Catalogue of Microorganisms (GCM) 10K type strain sequencing project: providing services to taxonomists for standard genome sequencing and annotation.</title>
        <authorList>
            <consortium name="The Broad Institute Genomics Platform"/>
            <consortium name="The Broad Institute Genome Sequencing Center for Infectious Disease"/>
            <person name="Wu L."/>
            <person name="Ma J."/>
        </authorList>
    </citation>
    <scope>NUCLEOTIDE SEQUENCE [LARGE SCALE GENOMIC DNA]</scope>
    <source>
        <strain evidence="9">CGMCC 1.12989</strain>
    </source>
</reference>
<dbReference type="InterPro" id="IPR036388">
    <property type="entry name" value="WH-like_DNA-bd_sf"/>
</dbReference>
<keyword evidence="2" id="KW-0902">Two-component regulatory system</keyword>
<dbReference type="PROSITE" id="PS50110">
    <property type="entry name" value="RESPONSE_REGULATORY"/>
    <property type="match status" value="1"/>
</dbReference>
<feature type="domain" description="OmpR/PhoB-type" evidence="7">
    <location>
        <begin position="126"/>
        <end position="224"/>
    </location>
</feature>
<dbReference type="SMART" id="SM00448">
    <property type="entry name" value="REC"/>
    <property type="match status" value="1"/>
</dbReference>
<evidence type="ECO:0000259" key="7">
    <source>
        <dbReference type="PROSITE" id="PS51755"/>
    </source>
</evidence>
<dbReference type="SUPFAM" id="SSF46894">
    <property type="entry name" value="C-terminal effector domain of the bipartite response regulators"/>
    <property type="match status" value="1"/>
</dbReference>
<dbReference type="PANTHER" id="PTHR48111:SF40">
    <property type="entry name" value="PHOSPHATE REGULON TRANSCRIPTIONAL REGULATORY PROTEIN PHOB"/>
    <property type="match status" value="1"/>
</dbReference>
<dbReference type="Pfam" id="PF00486">
    <property type="entry name" value="Trans_reg_C"/>
    <property type="match status" value="1"/>
</dbReference>
<dbReference type="Proteomes" id="UP001595828">
    <property type="component" value="Unassembled WGS sequence"/>
</dbReference>
<name>A0ABV8RMW2_9SPHN</name>
<dbReference type="EMBL" id="JBHSDR010000003">
    <property type="protein sequence ID" value="MFC4294200.1"/>
    <property type="molecule type" value="Genomic_DNA"/>
</dbReference>
<comment type="caution">
    <text evidence="8">The sequence shown here is derived from an EMBL/GenBank/DDBJ whole genome shotgun (WGS) entry which is preliminary data.</text>
</comment>
<gene>
    <name evidence="8" type="ORF">ACFO0A_03905</name>
</gene>
<evidence type="ECO:0000256" key="1">
    <source>
        <dbReference type="ARBA" id="ARBA00022553"/>
    </source>
</evidence>
<protein>
    <submittedName>
        <fullName evidence="8">Response regulator transcription factor</fullName>
    </submittedName>
</protein>
<dbReference type="Gene3D" id="3.40.50.2300">
    <property type="match status" value="1"/>
</dbReference>
<accession>A0ABV8RMW2</accession>
<evidence type="ECO:0000313" key="8">
    <source>
        <dbReference type="EMBL" id="MFC4294200.1"/>
    </source>
</evidence>
<dbReference type="InterPro" id="IPR011006">
    <property type="entry name" value="CheY-like_superfamily"/>
</dbReference>
<evidence type="ECO:0000313" key="9">
    <source>
        <dbReference type="Proteomes" id="UP001595828"/>
    </source>
</evidence>
<feature type="modified residue" description="4-aspartylphosphate" evidence="4">
    <location>
        <position position="49"/>
    </location>
</feature>
<feature type="DNA-binding region" description="OmpR/PhoB-type" evidence="5">
    <location>
        <begin position="126"/>
        <end position="224"/>
    </location>
</feature>
<sequence>MTKISILLTDPIVASLQGLVHDDLVVEFAPLGSTAPDRLFDGSIWVFVDWLLPDLSGLELCRRLRASPQTEGAHITMVLEEDDPEARRRALRAGADDYMVGPLDRTRLLDRIMSLSPGELHAAPPGNVIRHGDLAIDSGTLQVSYRGRRIALMPNEFRLLRFFAEHPGRIFTRSQLIAGLGKQEPTIDERTVDVWVGRLRRALLAGGAGNPLRTVRSMGYILDPA</sequence>
<keyword evidence="3 5" id="KW-0238">DNA-binding</keyword>
<organism evidence="8 9">
    <name type="scientific">Novosphingobium tardum</name>
    <dbReference type="NCBI Taxonomy" id="1538021"/>
    <lineage>
        <taxon>Bacteria</taxon>
        <taxon>Pseudomonadati</taxon>
        <taxon>Pseudomonadota</taxon>
        <taxon>Alphaproteobacteria</taxon>
        <taxon>Sphingomonadales</taxon>
        <taxon>Sphingomonadaceae</taxon>
        <taxon>Novosphingobium</taxon>
    </lineage>
</organism>
<dbReference type="CDD" id="cd00383">
    <property type="entry name" value="trans_reg_C"/>
    <property type="match status" value="1"/>
</dbReference>
<dbReference type="InterPro" id="IPR039420">
    <property type="entry name" value="WalR-like"/>
</dbReference>
<dbReference type="SUPFAM" id="SSF52172">
    <property type="entry name" value="CheY-like"/>
    <property type="match status" value="1"/>
</dbReference>
<dbReference type="RefSeq" id="WP_379537663.1">
    <property type="nucleotide sequence ID" value="NZ_JBHSDR010000003.1"/>
</dbReference>
<evidence type="ECO:0000259" key="6">
    <source>
        <dbReference type="PROSITE" id="PS50110"/>
    </source>
</evidence>
<dbReference type="InterPro" id="IPR016032">
    <property type="entry name" value="Sig_transdc_resp-reg_C-effctor"/>
</dbReference>
<dbReference type="Pfam" id="PF00072">
    <property type="entry name" value="Response_reg"/>
    <property type="match status" value="1"/>
</dbReference>
<evidence type="ECO:0000256" key="5">
    <source>
        <dbReference type="PROSITE-ProRule" id="PRU01091"/>
    </source>
</evidence>
<dbReference type="InterPro" id="IPR001789">
    <property type="entry name" value="Sig_transdc_resp-reg_receiver"/>
</dbReference>
<evidence type="ECO:0000256" key="2">
    <source>
        <dbReference type="ARBA" id="ARBA00023012"/>
    </source>
</evidence>
<evidence type="ECO:0000256" key="4">
    <source>
        <dbReference type="PROSITE-ProRule" id="PRU00169"/>
    </source>
</evidence>
<dbReference type="Gene3D" id="1.10.10.10">
    <property type="entry name" value="Winged helix-like DNA-binding domain superfamily/Winged helix DNA-binding domain"/>
    <property type="match status" value="1"/>
</dbReference>